<dbReference type="InterPro" id="IPR012972">
    <property type="entry name" value="NLE"/>
</dbReference>
<organism evidence="8 9">
    <name type="scientific">Taxus chinensis</name>
    <name type="common">Chinese yew</name>
    <name type="synonym">Taxus wallichiana var. chinensis</name>
    <dbReference type="NCBI Taxonomy" id="29808"/>
    <lineage>
        <taxon>Eukaryota</taxon>
        <taxon>Viridiplantae</taxon>
        <taxon>Streptophyta</taxon>
        <taxon>Embryophyta</taxon>
        <taxon>Tracheophyta</taxon>
        <taxon>Spermatophyta</taxon>
        <taxon>Pinopsida</taxon>
        <taxon>Pinidae</taxon>
        <taxon>Conifers II</taxon>
        <taxon>Cupressales</taxon>
        <taxon>Taxaceae</taxon>
        <taxon>Taxus</taxon>
    </lineage>
</organism>
<accession>A0AA38KYJ1</accession>
<dbReference type="InterPro" id="IPR001680">
    <property type="entry name" value="WD40_rpt"/>
</dbReference>
<dbReference type="SMART" id="SM00320">
    <property type="entry name" value="WD40"/>
    <property type="match status" value="3"/>
</dbReference>
<dbReference type="OMA" id="AGGICTH"/>
<name>A0AA38KYJ1_TAXCH</name>
<evidence type="ECO:0000313" key="8">
    <source>
        <dbReference type="EMBL" id="KAH9307100.1"/>
    </source>
</evidence>
<dbReference type="Gene3D" id="2.130.10.10">
    <property type="entry name" value="YVTN repeat-like/Quinoprotein amine dehydrogenase"/>
    <property type="match status" value="1"/>
</dbReference>
<dbReference type="AlphaFoldDB" id="A0AA38KYJ1"/>
<dbReference type="PANTHER" id="PTHR19855:SF11">
    <property type="entry name" value="RIBOSOME BIOGENESIS PROTEIN WDR12"/>
    <property type="match status" value="1"/>
</dbReference>
<evidence type="ECO:0000256" key="2">
    <source>
        <dbReference type="ARBA" id="ARBA00022574"/>
    </source>
</evidence>
<evidence type="ECO:0000259" key="7">
    <source>
        <dbReference type="Pfam" id="PF08154"/>
    </source>
</evidence>
<feature type="non-terminal residue" evidence="8">
    <location>
        <position position="273"/>
    </location>
</feature>
<evidence type="ECO:0000256" key="6">
    <source>
        <dbReference type="SAM" id="MobiDB-lite"/>
    </source>
</evidence>
<keyword evidence="9" id="KW-1185">Reference proteome</keyword>
<dbReference type="Proteomes" id="UP000824469">
    <property type="component" value="Unassembled WGS sequence"/>
</dbReference>
<keyword evidence="3" id="KW-0677">Repeat</keyword>
<feature type="domain" description="NLE" evidence="7">
    <location>
        <begin position="22"/>
        <end position="84"/>
    </location>
</feature>
<dbReference type="Pfam" id="PF00400">
    <property type="entry name" value="WD40"/>
    <property type="match status" value="2"/>
</dbReference>
<protein>
    <recommendedName>
        <fullName evidence="7">NLE domain-containing protein</fullName>
    </recommendedName>
</protein>
<dbReference type="InterPro" id="IPR015943">
    <property type="entry name" value="WD40/YVTN_repeat-like_dom_sf"/>
</dbReference>
<proteinExistence type="predicted"/>
<dbReference type="EMBL" id="JAHRHJ020000008">
    <property type="protein sequence ID" value="KAH9307100.1"/>
    <property type="molecule type" value="Genomic_DNA"/>
</dbReference>
<dbReference type="InterPro" id="IPR036322">
    <property type="entry name" value="WD40_repeat_dom_sf"/>
</dbReference>
<evidence type="ECO:0000256" key="3">
    <source>
        <dbReference type="ARBA" id="ARBA00022737"/>
    </source>
</evidence>
<evidence type="ECO:0000256" key="4">
    <source>
        <dbReference type="ARBA" id="ARBA00023242"/>
    </source>
</evidence>
<keyword evidence="2 5" id="KW-0853">WD repeat</keyword>
<comment type="caution">
    <text evidence="8">The sequence shown here is derived from an EMBL/GenBank/DDBJ whole genome shotgun (WGS) entry which is preliminary data.</text>
</comment>
<sequence>MEATRENDYGDGEQNNEDSRQVQVRFTTKLPPVLRVPATSFAVPANLTRYGLSEVINTLLGHEKPQPFDFLVEGELVRTSLENLMLIKGISAEKILNIEYILAVVPPKQEDPWLHNDWVSAVDGSNSSFIFSGSCDSIGRIWKAGGICTHVLEGHGDAITSAAFVKISDSNQSFQNLATASKDRSLRLWQFIPNEHTADVKMVRPCKVLKGHTSSVQTVSASPHGNLICSGSWDCSIKIWQVSGELDTYSNGGSLKKRKLEDESIPTKQLDSQ</sequence>
<dbReference type="PROSITE" id="PS50082">
    <property type="entry name" value="WD_REPEATS_2"/>
    <property type="match status" value="1"/>
</dbReference>
<feature type="region of interest" description="Disordered" evidence="6">
    <location>
        <begin position="1"/>
        <end position="21"/>
    </location>
</feature>
<keyword evidence="4" id="KW-0539">Nucleus</keyword>
<dbReference type="PROSITE" id="PS50294">
    <property type="entry name" value="WD_REPEATS_REGION"/>
    <property type="match status" value="1"/>
</dbReference>
<evidence type="ECO:0000313" key="9">
    <source>
        <dbReference type="Proteomes" id="UP000824469"/>
    </source>
</evidence>
<dbReference type="Pfam" id="PF08154">
    <property type="entry name" value="NLE"/>
    <property type="match status" value="1"/>
</dbReference>
<comment type="subcellular location">
    <subcellularLocation>
        <location evidence="1">Nucleus</location>
    </subcellularLocation>
</comment>
<dbReference type="PANTHER" id="PTHR19855">
    <property type="entry name" value="WD40 REPEAT PROTEIN 12, 37"/>
    <property type="match status" value="1"/>
</dbReference>
<dbReference type="GO" id="GO:0005634">
    <property type="term" value="C:nucleus"/>
    <property type="evidence" value="ECO:0007669"/>
    <property type="project" value="UniProtKB-SubCell"/>
</dbReference>
<evidence type="ECO:0000256" key="5">
    <source>
        <dbReference type="PROSITE-ProRule" id="PRU00221"/>
    </source>
</evidence>
<evidence type="ECO:0000256" key="1">
    <source>
        <dbReference type="ARBA" id="ARBA00004123"/>
    </source>
</evidence>
<feature type="repeat" description="WD" evidence="5">
    <location>
        <begin position="209"/>
        <end position="250"/>
    </location>
</feature>
<dbReference type="SUPFAM" id="SSF50978">
    <property type="entry name" value="WD40 repeat-like"/>
    <property type="match status" value="1"/>
</dbReference>
<gene>
    <name evidence="8" type="ORF">KI387_011504</name>
</gene>
<reference evidence="8 9" key="1">
    <citation type="journal article" date="2021" name="Nat. Plants">
        <title>The Taxus genome provides insights into paclitaxel biosynthesis.</title>
        <authorList>
            <person name="Xiong X."/>
            <person name="Gou J."/>
            <person name="Liao Q."/>
            <person name="Li Y."/>
            <person name="Zhou Q."/>
            <person name="Bi G."/>
            <person name="Li C."/>
            <person name="Du R."/>
            <person name="Wang X."/>
            <person name="Sun T."/>
            <person name="Guo L."/>
            <person name="Liang H."/>
            <person name="Lu P."/>
            <person name="Wu Y."/>
            <person name="Zhang Z."/>
            <person name="Ro D.K."/>
            <person name="Shang Y."/>
            <person name="Huang S."/>
            <person name="Yan J."/>
        </authorList>
    </citation>
    <scope>NUCLEOTIDE SEQUENCE [LARGE SCALE GENOMIC DNA]</scope>
    <source>
        <strain evidence="8">Ta-2019</strain>
    </source>
</reference>